<evidence type="ECO:0000313" key="4">
    <source>
        <dbReference type="EMBL" id="TYH64867.1"/>
    </source>
</evidence>
<dbReference type="Pfam" id="PF23598">
    <property type="entry name" value="LRR_14"/>
    <property type="match status" value="1"/>
</dbReference>
<keyword evidence="1" id="KW-0677">Repeat</keyword>
<proteinExistence type="predicted"/>
<gene>
    <name evidence="3" type="ORF">ES332_D06G015500v1</name>
    <name evidence="4" type="ORF">ES332_D06G015700v1</name>
</gene>
<organism evidence="3 5">
    <name type="scientific">Gossypium tomentosum</name>
    <name type="common">Hawaiian cotton</name>
    <name type="synonym">Gossypium sandvicense</name>
    <dbReference type="NCBI Taxonomy" id="34277"/>
    <lineage>
        <taxon>Eukaryota</taxon>
        <taxon>Viridiplantae</taxon>
        <taxon>Streptophyta</taxon>
        <taxon>Embryophyta</taxon>
        <taxon>Tracheophyta</taxon>
        <taxon>Spermatophyta</taxon>
        <taxon>Magnoliopsida</taxon>
        <taxon>eudicotyledons</taxon>
        <taxon>Gunneridae</taxon>
        <taxon>Pentapetalae</taxon>
        <taxon>rosids</taxon>
        <taxon>malvids</taxon>
        <taxon>Malvales</taxon>
        <taxon>Malvaceae</taxon>
        <taxon>Malvoideae</taxon>
        <taxon>Gossypium</taxon>
    </lineage>
</organism>
<evidence type="ECO:0000256" key="1">
    <source>
        <dbReference type="ARBA" id="ARBA00022737"/>
    </source>
</evidence>
<dbReference type="PANTHER" id="PTHR47186:SF13">
    <property type="entry name" value="DISEASE RESISTANCE PROTEIN RGA3"/>
    <property type="match status" value="1"/>
</dbReference>
<keyword evidence="5" id="KW-1185">Reference proteome</keyword>
<evidence type="ECO:0000313" key="3">
    <source>
        <dbReference type="EMBL" id="TYH64865.1"/>
    </source>
</evidence>
<dbReference type="EMBL" id="CM017628">
    <property type="protein sequence ID" value="TYH64867.1"/>
    <property type="molecule type" value="Genomic_DNA"/>
</dbReference>
<sequence>MDLTTLQPLQSLILCGDGYFNHSNPSRFISKQKYLKVLHLGFYMSNIEFKISKQLRYLYLHNSTVKTLPESTSSLLNLQTLSLKDCGSLKMLPKGTKNLKNLRYLDIRGCHTLTSMPVALGQLSFLRKLSIFILGKKDGCGIDELKELALEGELSIKGLTNVKSAMEAKMANLIKKHNLRSLSLSWQGNRNENSHHQNDEEVLLCSLTSFNLEEVTHNWLPRFDVSVLDDGSASTKPC</sequence>
<evidence type="ECO:0000313" key="5">
    <source>
        <dbReference type="Proteomes" id="UP000322667"/>
    </source>
</evidence>
<dbReference type="AlphaFoldDB" id="A0A5D2KE54"/>
<dbReference type="InterPro" id="IPR055414">
    <property type="entry name" value="LRR_R13L4/SHOC2-like"/>
</dbReference>
<feature type="domain" description="Disease resistance R13L4/SHOC-2-like LRR" evidence="2">
    <location>
        <begin position="30"/>
        <end position="222"/>
    </location>
</feature>
<accession>A0A5D2KE54</accession>
<protein>
    <recommendedName>
        <fullName evidence="2">Disease resistance R13L4/SHOC-2-like LRR domain-containing protein</fullName>
    </recommendedName>
</protein>
<dbReference type="EMBL" id="CM017628">
    <property type="protein sequence ID" value="TYH64865.1"/>
    <property type="molecule type" value="Genomic_DNA"/>
</dbReference>
<dbReference type="PANTHER" id="PTHR47186">
    <property type="entry name" value="LEUCINE-RICH REPEAT-CONTAINING PROTEIN 57"/>
    <property type="match status" value="1"/>
</dbReference>
<name>A0A5D2KE54_GOSTO</name>
<dbReference type="Gene3D" id="3.80.10.10">
    <property type="entry name" value="Ribonuclease Inhibitor"/>
    <property type="match status" value="1"/>
</dbReference>
<reference evidence="3 5" key="1">
    <citation type="submission" date="2019-07" db="EMBL/GenBank/DDBJ databases">
        <title>WGS assembly of Gossypium tomentosum.</title>
        <authorList>
            <person name="Chen Z.J."/>
            <person name="Sreedasyam A."/>
            <person name="Ando A."/>
            <person name="Song Q."/>
            <person name="De L."/>
            <person name="Hulse-Kemp A."/>
            <person name="Ding M."/>
            <person name="Ye W."/>
            <person name="Kirkbride R."/>
            <person name="Jenkins J."/>
            <person name="Plott C."/>
            <person name="Lovell J."/>
            <person name="Lin Y.-M."/>
            <person name="Vaughn R."/>
            <person name="Liu B."/>
            <person name="Li W."/>
            <person name="Simpson S."/>
            <person name="Scheffler B."/>
            <person name="Saski C."/>
            <person name="Grover C."/>
            <person name="Hu G."/>
            <person name="Conover J."/>
            <person name="Carlson J."/>
            <person name="Shu S."/>
            <person name="Boston L."/>
            <person name="Williams M."/>
            <person name="Peterson D."/>
            <person name="Mcgee K."/>
            <person name="Jones D."/>
            <person name="Wendel J."/>
            <person name="Stelly D."/>
            <person name="Grimwood J."/>
            <person name="Schmutz J."/>
        </authorList>
    </citation>
    <scope>NUCLEOTIDE SEQUENCE [LARGE SCALE GENOMIC DNA]</scope>
    <source>
        <strain evidence="3">7179.01</strain>
    </source>
</reference>
<dbReference type="InterPro" id="IPR032675">
    <property type="entry name" value="LRR_dom_sf"/>
</dbReference>
<dbReference type="SUPFAM" id="SSF52047">
    <property type="entry name" value="RNI-like"/>
    <property type="match status" value="1"/>
</dbReference>
<evidence type="ECO:0000259" key="2">
    <source>
        <dbReference type="Pfam" id="PF23598"/>
    </source>
</evidence>
<dbReference type="Proteomes" id="UP000322667">
    <property type="component" value="Chromosome D06"/>
</dbReference>